<gene>
    <name evidence="1" type="ORF">AS202_07150</name>
</gene>
<dbReference type="RefSeq" id="WP_006257577.1">
    <property type="nucleotide sequence ID" value="NZ_BCMQ01000001.1"/>
</dbReference>
<dbReference type="Proteomes" id="UP000069030">
    <property type="component" value="Chromosome"/>
</dbReference>
<evidence type="ECO:0000313" key="1">
    <source>
        <dbReference type="EMBL" id="ALU25930.1"/>
    </source>
</evidence>
<dbReference type="eggNOG" id="ENOG5032EBT">
    <property type="taxonomic scope" value="Bacteria"/>
</dbReference>
<name>A0A0S7E4Z3_9FLAO</name>
<sequence>MRTNYFKYFFTIYIVTLVMDSFAQDRVVIHEHTPKSALICARSNTDTVEFTHNKQFKPAASRVSADQLSINFSKHFYQAFPDKKVSNNISFVFELTIEKDGSINGVSVLRSNFTSEENDKLKEIIYTITADTWIPASYKGEKITSQYTLPIILLADVNEI</sequence>
<dbReference type="KEGG" id="mod:AS202_07150"/>
<dbReference type="EMBL" id="CP013690">
    <property type="protein sequence ID" value="ALU25930.1"/>
    <property type="molecule type" value="Genomic_DNA"/>
</dbReference>
<evidence type="ECO:0000313" key="2">
    <source>
        <dbReference type="Proteomes" id="UP000069030"/>
    </source>
</evidence>
<proteinExistence type="predicted"/>
<accession>A0A0S7E4Z3</accession>
<protein>
    <submittedName>
        <fullName evidence="1">Uncharacterized protein</fullName>
    </submittedName>
</protein>
<reference evidence="1 2" key="1">
    <citation type="journal article" date="2016" name="J. Zhejiang Univ. Sci. B">
        <title>Antibiotic resistance mechanisms of Myroides sp.</title>
        <authorList>
            <person name="Hu S."/>
            <person name="Yuan S."/>
            <person name="Qu H."/>
            <person name="Jiang T."/>
            <person name="Zhou Y."/>
            <person name="Wang M."/>
            <person name="Ming D."/>
        </authorList>
    </citation>
    <scope>NUCLEOTIDE SEQUENCE [LARGE SCALE GENOMIC DNA]</scope>
    <source>
        <strain evidence="1 2">PR63039</strain>
    </source>
</reference>
<dbReference type="AlphaFoldDB" id="A0A0S7E4Z3"/>
<organism evidence="1 2">
    <name type="scientific">Myroides odoratimimus</name>
    <dbReference type="NCBI Taxonomy" id="76832"/>
    <lineage>
        <taxon>Bacteria</taxon>
        <taxon>Pseudomonadati</taxon>
        <taxon>Bacteroidota</taxon>
        <taxon>Flavobacteriia</taxon>
        <taxon>Flavobacteriales</taxon>
        <taxon>Flavobacteriaceae</taxon>
        <taxon>Myroides</taxon>
    </lineage>
</organism>